<dbReference type="SUPFAM" id="SSF53474">
    <property type="entry name" value="alpha/beta-Hydrolases"/>
    <property type="match status" value="1"/>
</dbReference>
<dbReference type="InterPro" id="IPR029058">
    <property type="entry name" value="AB_hydrolase_fold"/>
</dbReference>
<protein>
    <submittedName>
        <fullName evidence="2">Alpha/beta hydrolase</fullName>
    </submittedName>
</protein>
<feature type="domain" description="AB hydrolase-1" evidence="1">
    <location>
        <begin position="4"/>
        <end position="151"/>
    </location>
</feature>
<dbReference type="Gene3D" id="3.40.50.1820">
    <property type="entry name" value="alpha/beta hydrolase"/>
    <property type="match status" value="1"/>
</dbReference>
<accession>A0ABT0HWI5</accession>
<reference evidence="2 3" key="1">
    <citation type="submission" date="2022-04" db="EMBL/GenBank/DDBJ databases">
        <title>Spirosoma sp. strain RP8 genome sequencing and assembly.</title>
        <authorList>
            <person name="Jung Y."/>
        </authorList>
    </citation>
    <scope>NUCLEOTIDE SEQUENCE [LARGE SCALE GENOMIC DNA]</scope>
    <source>
        <strain evidence="2 3">RP8</strain>
    </source>
</reference>
<dbReference type="EMBL" id="JALPRF010000014">
    <property type="protein sequence ID" value="MCK8495983.1"/>
    <property type="molecule type" value="Genomic_DNA"/>
</dbReference>
<dbReference type="InterPro" id="IPR000073">
    <property type="entry name" value="AB_hydrolase_1"/>
</dbReference>
<proteinExistence type="predicted"/>
<evidence type="ECO:0000259" key="1">
    <source>
        <dbReference type="Pfam" id="PF00561"/>
    </source>
</evidence>
<dbReference type="PRINTS" id="PR00111">
    <property type="entry name" value="ABHYDROLASE"/>
</dbReference>
<keyword evidence="3" id="KW-1185">Reference proteome</keyword>
<dbReference type="PANTHER" id="PTHR43329">
    <property type="entry name" value="EPOXIDE HYDROLASE"/>
    <property type="match status" value="1"/>
</dbReference>
<gene>
    <name evidence="2" type="ORF">M0L20_29225</name>
</gene>
<name>A0ABT0HWI5_9BACT</name>
<evidence type="ECO:0000313" key="3">
    <source>
        <dbReference type="Proteomes" id="UP001202180"/>
    </source>
</evidence>
<evidence type="ECO:0000313" key="2">
    <source>
        <dbReference type="EMBL" id="MCK8495983.1"/>
    </source>
</evidence>
<dbReference type="Pfam" id="PF00561">
    <property type="entry name" value="Abhydrolase_1"/>
    <property type="match status" value="1"/>
</dbReference>
<keyword evidence="2" id="KW-0378">Hydrolase</keyword>
<sequence length="170" mass="18835">MLLLAENYQVIVVELRGIGSSAKPPTGYTKKAMAGDVAGLLDQLGIGQANIAGHDIGAAVAFSFAAHFPRQTSTLILLDSPHPDNLYKLPMLPVGAGVYPWWLAFNQIRDLPEQPLEGRFDLVQNWLFDQLLEDKTAISPFDRQVYARAYNSRDAIRASNGWYQAFTEDI</sequence>
<dbReference type="GO" id="GO:0016787">
    <property type="term" value="F:hydrolase activity"/>
    <property type="evidence" value="ECO:0007669"/>
    <property type="project" value="UniProtKB-KW"/>
</dbReference>
<comment type="caution">
    <text evidence="2">The sequence shown here is derived from an EMBL/GenBank/DDBJ whole genome shotgun (WGS) entry which is preliminary data.</text>
</comment>
<dbReference type="Proteomes" id="UP001202180">
    <property type="component" value="Unassembled WGS sequence"/>
</dbReference>
<organism evidence="2 3">
    <name type="scientific">Spirosoma liriopis</name>
    <dbReference type="NCBI Taxonomy" id="2937440"/>
    <lineage>
        <taxon>Bacteria</taxon>
        <taxon>Pseudomonadati</taxon>
        <taxon>Bacteroidota</taxon>
        <taxon>Cytophagia</taxon>
        <taxon>Cytophagales</taxon>
        <taxon>Cytophagaceae</taxon>
        <taxon>Spirosoma</taxon>
    </lineage>
</organism>